<dbReference type="GO" id="GO:0008409">
    <property type="term" value="F:5'-3' exonuclease activity"/>
    <property type="evidence" value="ECO:0007669"/>
    <property type="project" value="TreeGrafter"/>
</dbReference>
<dbReference type="Pfam" id="PF21170">
    <property type="entry name" value="FAN1_TPR"/>
    <property type="match status" value="1"/>
</dbReference>
<dbReference type="InterPro" id="IPR033315">
    <property type="entry name" value="Fan1-like"/>
</dbReference>
<dbReference type="OrthoDB" id="76364at2759"/>
<dbReference type="Proteomes" id="UP000775547">
    <property type="component" value="Unassembled WGS sequence"/>
</dbReference>
<dbReference type="GO" id="GO:0004528">
    <property type="term" value="F:phosphodiesterase I activity"/>
    <property type="evidence" value="ECO:0007669"/>
    <property type="project" value="UniProtKB-EC"/>
</dbReference>
<dbReference type="GO" id="GO:0036297">
    <property type="term" value="P:interstrand cross-link repair"/>
    <property type="evidence" value="ECO:0007669"/>
    <property type="project" value="InterPro"/>
</dbReference>
<evidence type="ECO:0000256" key="8">
    <source>
        <dbReference type="RuleBase" id="RU365033"/>
    </source>
</evidence>
<keyword evidence="5 8" id="KW-0378">Hydrolase</keyword>
<dbReference type="GO" id="GO:0046872">
    <property type="term" value="F:metal ion binding"/>
    <property type="evidence" value="ECO:0007669"/>
    <property type="project" value="UniProtKB-KW"/>
</dbReference>
<dbReference type="Gene3D" id="3.40.1350.10">
    <property type="match status" value="1"/>
</dbReference>
<accession>A0A9P7KB24</accession>
<dbReference type="GO" id="GO:0005634">
    <property type="term" value="C:nucleus"/>
    <property type="evidence" value="ECO:0007669"/>
    <property type="project" value="UniProtKB-SubCell"/>
</dbReference>
<reference evidence="11" key="2">
    <citation type="submission" date="2021-10" db="EMBL/GenBank/DDBJ databases">
        <title>Phylogenomics reveals ancestral predisposition of the termite-cultivated fungus Termitomyces towards a domesticated lifestyle.</title>
        <authorList>
            <person name="Auxier B."/>
            <person name="Grum-Grzhimaylo A."/>
            <person name="Cardenas M.E."/>
            <person name="Lodge J.D."/>
            <person name="Laessoe T."/>
            <person name="Pedersen O."/>
            <person name="Smith M.E."/>
            <person name="Kuyper T.W."/>
            <person name="Franco-Molano E.A."/>
            <person name="Baroni T.J."/>
            <person name="Aanen D.K."/>
        </authorList>
    </citation>
    <scope>NUCLEOTIDE SEQUENCE</scope>
    <source>
        <strain evidence="11">AP01</strain>
        <tissue evidence="11">Mycelium</tissue>
    </source>
</reference>
<keyword evidence="6 8" id="KW-0460">Magnesium</keyword>
<feature type="compositionally biased region" description="Basic and acidic residues" evidence="9">
    <location>
        <begin position="888"/>
        <end position="902"/>
    </location>
</feature>
<comment type="caution">
    <text evidence="11">The sequence shown here is derived from an EMBL/GenBank/DDBJ whole genome shotgun (WGS) entry which is preliminary data.</text>
</comment>
<dbReference type="Pfam" id="PF08774">
    <property type="entry name" value="VRR_NUC"/>
    <property type="match status" value="1"/>
</dbReference>
<dbReference type="GO" id="GO:0070336">
    <property type="term" value="F:flap-structured DNA binding"/>
    <property type="evidence" value="ECO:0007669"/>
    <property type="project" value="TreeGrafter"/>
</dbReference>
<keyword evidence="8" id="KW-0539">Nucleus</keyword>
<dbReference type="InterPro" id="IPR014883">
    <property type="entry name" value="VRR_NUC"/>
</dbReference>
<evidence type="ECO:0000313" key="11">
    <source>
        <dbReference type="EMBL" id="KAG5644053.1"/>
    </source>
</evidence>
<comment type="similarity">
    <text evidence="2 8">Belongs to the FAN1 family.</text>
</comment>
<dbReference type="EC" id="3.1.4.1" evidence="8"/>
<feature type="compositionally biased region" description="Basic residues" evidence="9">
    <location>
        <begin position="871"/>
        <end position="887"/>
    </location>
</feature>
<dbReference type="AlphaFoldDB" id="A0A9P7KB24"/>
<feature type="region of interest" description="Disordered" evidence="9">
    <location>
        <begin position="338"/>
        <end position="402"/>
    </location>
</feature>
<dbReference type="SMART" id="SM00990">
    <property type="entry name" value="VRR_NUC"/>
    <property type="match status" value="1"/>
</dbReference>
<sequence>MVNTAFDKEAHLFTEQEAGLLEAFKGLSYNARYCFVRLVLRKTNAWHALTSMEKFKKEIGEDGLQPAIEALCSPISQLGVKDEVKDEDIMGEITMSKVEIIDLTGDLDDKDEVKPTLEESGTSRLDEKSVQPSLHAFLSSNPFPHAPNFDFFLEDESAMGLEEALDRLNNDQLKDLMKQTRAGRANMNKPNMIRALLLYAYSQTPLSFQSTPKKGNFGKDGLRQTTLGFTTKAKPPNNQHRRLLAMVLQKLGKCVRVNPDIHLLVARLNVVYDRCTQYPKSLLIPSLLTSFKKRTYPEYNYNRDGTIWPTPEDCLSYFEALCLEDAIERELEPASVGRHTTKTPAPFPMDRNQFVTPVPPARRSRTTPMSGASGIRAIDSPATVKKEDAPLEESETTTDKKTDEKLALARKVMEVFDKVVFPKWKRLLEQKQWLVALKQEQDLKPRTPGLERFEPGFVYTRMFSKAMRALATLKLYKQEAEALDALLDQPFWRRGKRAKWYERRGLIQMTYLCREEYLETGKTKADVLYHAMEGVRQALEDEDTGIVFRPMLVRRLQRLEKQLKIPEPDRVKCEGELREATAVEFSAERLTETSRAMKVDGNGRVKGPNGAKDVRNYFSPAVPKPGAANKENKPTAKTSLDWKSTGKSVWRGLCGGEVNVETRALQHYELMGFKGFHSETRILTTIFALLFWDIIFADVPGAFETPYQTAPLDIGEDSFYRARKDAIDARLEELKQEGRAKEIAGNNDLLHREKNTWCVGVRWDICTREDLLEIIECLGGESLSIICRLFCDDYAGRSSGVPDLIVWNAEQRVCKFVEVKGPGDRAQENQRLWFDSLKGAGAIIELCKVHDEKHPPKPKKEKEKMPGTRGNKGKSKGKSKGKGKARARVGDSDVETASHDDQVDQLDDNPWGPSTVLGKRCRRPPDENEDQLPVFHSTATPPTSPPTRHQGRPEPPPKRRKTGSISPS</sequence>
<reference evidence="11" key="1">
    <citation type="submission" date="2020-07" db="EMBL/GenBank/DDBJ databases">
        <authorList>
            <person name="Nieuwenhuis M."/>
            <person name="Van De Peppel L.J.J."/>
        </authorList>
    </citation>
    <scope>NUCLEOTIDE SEQUENCE</scope>
    <source>
        <strain evidence="11">AP01</strain>
        <tissue evidence="11">Mycelium</tissue>
    </source>
</reference>
<evidence type="ECO:0000256" key="6">
    <source>
        <dbReference type="ARBA" id="ARBA00022842"/>
    </source>
</evidence>
<keyword evidence="7 8" id="KW-0464">Manganese</keyword>
<keyword evidence="4 8" id="KW-0479">Metal-binding</keyword>
<name>A0A9P7KB24_9AGAR</name>
<keyword evidence="12" id="KW-1185">Reference proteome</keyword>
<proteinExistence type="inferred from homology"/>
<feature type="region of interest" description="Disordered" evidence="9">
    <location>
        <begin position="848"/>
        <end position="968"/>
    </location>
</feature>
<feature type="compositionally biased region" description="Basic and acidic residues" evidence="9">
    <location>
        <begin position="848"/>
        <end position="866"/>
    </location>
</feature>
<evidence type="ECO:0000256" key="9">
    <source>
        <dbReference type="SAM" id="MobiDB-lite"/>
    </source>
</evidence>
<evidence type="ECO:0000259" key="10">
    <source>
        <dbReference type="SMART" id="SM00990"/>
    </source>
</evidence>
<evidence type="ECO:0000256" key="2">
    <source>
        <dbReference type="ARBA" id="ARBA00005533"/>
    </source>
</evidence>
<dbReference type="InterPro" id="IPR049132">
    <property type="entry name" value="FAN1-like_euk"/>
</dbReference>
<evidence type="ECO:0000256" key="7">
    <source>
        <dbReference type="ARBA" id="ARBA00023211"/>
    </source>
</evidence>
<evidence type="ECO:0000256" key="4">
    <source>
        <dbReference type="ARBA" id="ARBA00022723"/>
    </source>
</evidence>
<comment type="subcellular location">
    <subcellularLocation>
        <location evidence="8">Nucleus</location>
    </subcellularLocation>
</comment>
<dbReference type="InterPro" id="IPR011856">
    <property type="entry name" value="tRNA_endonuc-like_dom_sf"/>
</dbReference>
<gene>
    <name evidence="11" type="ORF">DXG03_009205</name>
</gene>
<organism evidence="11 12">
    <name type="scientific">Asterophora parasitica</name>
    <dbReference type="NCBI Taxonomy" id="117018"/>
    <lineage>
        <taxon>Eukaryota</taxon>
        <taxon>Fungi</taxon>
        <taxon>Dikarya</taxon>
        <taxon>Basidiomycota</taxon>
        <taxon>Agaricomycotina</taxon>
        <taxon>Agaricomycetes</taxon>
        <taxon>Agaricomycetidae</taxon>
        <taxon>Agaricales</taxon>
        <taxon>Tricholomatineae</taxon>
        <taxon>Lyophyllaceae</taxon>
        <taxon>Asterophora</taxon>
    </lineage>
</organism>
<evidence type="ECO:0000256" key="1">
    <source>
        <dbReference type="ARBA" id="ARBA00000983"/>
    </source>
</evidence>
<dbReference type="EMBL" id="JABCKV010000085">
    <property type="protein sequence ID" value="KAG5644053.1"/>
    <property type="molecule type" value="Genomic_DNA"/>
</dbReference>
<comment type="cofactor">
    <cofactor evidence="8">
        <name>Mg(2+)</name>
        <dbReference type="ChEBI" id="CHEBI:18420"/>
    </cofactor>
    <cofactor evidence="8">
        <name>Mn(2+)</name>
        <dbReference type="ChEBI" id="CHEBI:29035"/>
    </cofactor>
</comment>
<dbReference type="GO" id="GO:0017108">
    <property type="term" value="F:5'-flap endonuclease activity"/>
    <property type="evidence" value="ECO:0007669"/>
    <property type="project" value="TreeGrafter"/>
</dbReference>
<evidence type="ECO:0000313" key="12">
    <source>
        <dbReference type="Proteomes" id="UP000775547"/>
    </source>
</evidence>
<keyword evidence="3 8" id="KW-0540">Nuclease</keyword>
<comment type="catalytic activity">
    <reaction evidence="1 8">
        <text>Hydrolytically removes 5'-nucleotides successively from the 3'-hydroxy termini of 3'-hydroxy-terminated oligonucleotides.</text>
        <dbReference type="EC" id="3.1.4.1"/>
    </reaction>
</comment>
<evidence type="ECO:0000256" key="3">
    <source>
        <dbReference type="ARBA" id="ARBA00022722"/>
    </source>
</evidence>
<dbReference type="PANTHER" id="PTHR15749:SF4">
    <property type="entry name" value="FANCONI-ASSOCIATED NUCLEASE 1"/>
    <property type="match status" value="1"/>
</dbReference>
<feature type="region of interest" description="Disordered" evidence="9">
    <location>
        <begin position="614"/>
        <end position="640"/>
    </location>
</feature>
<keyword evidence="8" id="KW-0227">DNA damage</keyword>
<dbReference type="InterPro" id="IPR049126">
    <property type="entry name" value="FAN1-like_TPR"/>
</dbReference>
<dbReference type="CDD" id="cd22326">
    <property type="entry name" value="FAN1-like"/>
    <property type="match status" value="1"/>
</dbReference>
<evidence type="ECO:0000256" key="5">
    <source>
        <dbReference type="ARBA" id="ARBA00022801"/>
    </source>
</evidence>
<feature type="domain" description="VRR-NUC" evidence="10">
    <location>
        <begin position="749"/>
        <end position="851"/>
    </location>
</feature>
<comment type="function">
    <text evidence="8">Nuclease required for the repair of DNA interstrand cross-links (ICL). Acts as a 5'-3' exonuclease that anchors at a cut end of DNA and cleaves DNA successively at every third nucleotide, allowing to excise an ICL from one strand through flanking incisions.</text>
</comment>
<dbReference type="PANTHER" id="PTHR15749">
    <property type="entry name" value="FANCONI-ASSOCIATED NUCLEASE 1"/>
    <property type="match status" value="1"/>
</dbReference>
<protein>
    <recommendedName>
        <fullName evidence="8">Fanconi-associated nuclease</fullName>
        <ecNumber evidence="8">3.1.4.1</ecNumber>
    </recommendedName>
</protein>
<keyword evidence="8" id="KW-0234">DNA repair</keyword>